<dbReference type="Proteomes" id="UP000022910">
    <property type="component" value="Unassembled WGS sequence"/>
</dbReference>
<evidence type="ECO:0008006" key="3">
    <source>
        <dbReference type="Google" id="ProtNLM"/>
    </source>
</evidence>
<proteinExistence type="predicted"/>
<sequence>MSYSKIFSVLPELTYDVIKYFRNDLSTLYSCILVNRLWCRLAIPLLWENPFSIPKQNYNFIGIYLCNLNDELKAKLNEYKIDDNLFPSNTLFNYPIFLKYLDTQNIISSIEGWSKDIIRILKIEYNLVIKFKRLIYTSLFKIFIENEVNIHTINIHVNHYYIDDVFGLMLQTPDFFHNIRNLKFHFIGPSLAHTPKNSGISQTINLHQNLKKITLQGYFCFPLYQLSSNHNHSNTLNTIILFKINFIGITNLDKVFEQLNVLESVHIIYCILDTYFIRQIVNLTKPFKLKSIFLDRKLQINESLQLLLQKYGDYLENFGYRFDSDSFSEKRLFELIIKYCKNIKFLDLIVLNNWIIYQLLNLTEDAKQNLNYLSINVINTLSSSFIESVIAFSSTILRNLGQILPFKLEYLNLALIIKYMDDFEIFLKNSQNTFIKKLLITNRKMNDEKCQVIHDSILFYTKEYIMKKKRVKYLAIVNYFSSTVNNDLFSFKDEVKEFELYNIKIQKYKDLVIDNKLNFIEELEDF</sequence>
<accession>A0A015JVT2</accession>
<organism evidence="1 2">
    <name type="scientific">Rhizophagus irregularis (strain DAOM 197198w)</name>
    <name type="common">Glomus intraradices</name>
    <dbReference type="NCBI Taxonomy" id="1432141"/>
    <lineage>
        <taxon>Eukaryota</taxon>
        <taxon>Fungi</taxon>
        <taxon>Fungi incertae sedis</taxon>
        <taxon>Mucoromycota</taxon>
        <taxon>Glomeromycotina</taxon>
        <taxon>Glomeromycetes</taxon>
        <taxon>Glomerales</taxon>
        <taxon>Glomeraceae</taxon>
        <taxon>Rhizophagus</taxon>
    </lineage>
</organism>
<name>A0A015JVT2_RHIIW</name>
<dbReference type="AlphaFoldDB" id="A0A015JVT2"/>
<dbReference type="HOGENOM" id="CLU_028913_2_1_1"/>
<keyword evidence="2" id="KW-1185">Reference proteome</keyword>
<evidence type="ECO:0000313" key="2">
    <source>
        <dbReference type="Proteomes" id="UP000022910"/>
    </source>
</evidence>
<protein>
    <recommendedName>
        <fullName evidence="3">F-box domain-containing protein</fullName>
    </recommendedName>
</protein>
<dbReference type="STRING" id="1432141.A0A015JVT2"/>
<reference evidence="1 2" key="1">
    <citation type="submission" date="2014-02" db="EMBL/GenBank/DDBJ databases">
        <title>Single nucleus genome sequencing reveals high similarity among nuclei of an endomycorrhizal fungus.</title>
        <authorList>
            <person name="Lin K."/>
            <person name="Geurts R."/>
            <person name="Zhang Z."/>
            <person name="Limpens E."/>
            <person name="Saunders D.G."/>
            <person name="Mu D."/>
            <person name="Pang E."/>
            <person name="Cao H."/>
            <person name="Cha H."/>
            <person name="Lin T."/>
            <person name="Zhou Q."/>
            <person name="Shang Y."/>
            <person name="Li Y."/>
            <person name="Ivanov S."/>
            <person name="Sharma T."/>
            <person name="Velzen R.V."/>
            <person name="Ruijter N.D."/>
            <person name="Aanen D.K."/>
            <person name="Win J."/>
            <person name="Kamoun S."/>
            <person name="Bisseling T."/>
            <person name="Huang S."/>
        </authorList>
    </citation>
    <scope>NUCLEOTIDE SEQUENCE [LARGE SCALE GENOMIC DNA]</scope>
    <source>
        <strain evidence="2">DAOM197198w</strain>
    </source>
</reference>
<gene>
    <name evidence="1" type="ORF">RirG_058550</name>
</gene>
<comment type="caution">
    <text evidence="1">The sequence shown here is derived from an EMBL/GenBank/DDBJ whole genome shotgun (WGS) entry which is preliminary data.</text>
</comment>
<evidence type="ECO:0000313" key="1">
    <source>
        <dbReference type="EMBL" id="EXX73642.1"/>
    </source>
</evidence>
<dbReference type="EMBL" id="JEMT01014032">
    <property type="protein sequence ID" value="EXX73642.1"/>
    <property type="molecule type" value="Genomic_DNA"/>
</dbReference>